<name>A0A063YG08_9BACT</name>
<dbReference type="GeneID" id="75105333"/>
<evidence type="ECO:0000313" key="2">
    <source>
        <dbReference type="Proteomes" id="UP001059349"/>
    </source>
</evidence>
<sequence>MKKTVITTLKLLANSWEIEAVEKYGNQTLPIFKDAINSLELSNLDKKFFIRNSKKSIEKLIKGKLNDLILLISFENIESSARVDNYLISVNNEKEDDRFLIVNQIEQKYLMSSKKIIDIVVDSKNKTNNSETELNVNISSISNDFWETISSFIAENELKIVKTEIMEHSKISYYNQAGWNIFIDINKEGKLNFYLTQNNKILKNEGQKLESNLLFENYWNTPYAYFVLNNLKTNNVEFLDDKHTNFEDFYTEIFEKTTNFIKSLKILNSNFINLNFIGKLVTKNKEIEMFFKEKLSRSNIYSLVHENEFVSTEMQGLINLLDTAKLHEDTSEKIIKTDVFTISSDVIKNIKNSKRKSIFA</sequence>
<protein>
    <submittedName>
        <fullName evidence="1">Uncharacterized protein</fullName>
    </submittedName>
</protein>
<evidence type="ECO:0000313" key="1">
    <source>
        <dbReference type="EMBL" id="UTO25712.1"/>
    </source>
</evidence>
<dbReference type="OrthoDB" id="398285at2"/>
<dbReference type="RefSeq" id="WP_036441542.1">
    <property type="nucleotide sequence ID" value="NZ_CP101127.1"/>
</dbReference>
<gene>
    <name evidence="1" type="ORF">NMG93_02430</name>
</gene>
<dbReference type="AlphaFoldDB" id="A0A063YG08"/>
<dbReference type="Proteomes" id="UP001059349">
    <property type="component" value="Chromosome"/>
</dbReference>
<dbReference type="EMBL" id="CP101127">
    <property type="protein sequence ID" value="UTO25712.1"/>
    <property type="molecule type" value="Genomic_DNA"/>
</dbReference>
<accession>A0A063YG08</accession>
<reference evidence="1" key="1">
    <citation type="submission" date="2022-07" db="EMBL/GenBank/DDBJ databases">
        <title>Complete genome of Mycoplasma hyosynoviae B1.</title>
        <authorList>
            <person name="Spergser J."/>
        </authorList>
    </citation>
    <scope>NUCLEOTIDE SEQUENCE</scope>
    <source>
        <strain evidence="1">B1</strain>
    </source>
</reference>
<proteinExistence type="predicted"/>
<organism evidence="1 2">
    <name type="scientific">Metamycoplasma hyosynoviae</name>
    <dbReference type="NCBI Taxonomy" id="29559"/>
    <lineage>
        <taxon>Bacteria</taxon>
        <taxon>Bacillati</taxon>
        <taxon>Mycoplasmatota</taxon>
        <taxon>Mycoplasmoidales</taxon>
        <taxon>Metamycoplasmataceae</taxon>
        <taxon>Metamycoplasma</taxon>
    </lineage>
</organism>